<feature type="compositionally biased region" description="Basic and acidic residues" evidence="1">
    <location>
        <begin position="58"/>
        <end position="82"/>
    </location>
</feature>
<gene>
    <name evidence="2" type="ORF">EVAR_20187_1</name>
</gene>
<evidence type="ECO:0000256" key="1">
    <source>
        <dbReference type="SAM" id="MobiDB-lite"/>
    </source>
</evidence>
<comment type="caution">
    <text evidence="2">The sequence shown here is derived from an EMBL/GenBank/DDBJ whole genome shotgun (WGS) entry which is preliminary data.</text>
</comment>
<evidence type="ECO:0000313" key="3">
    <source>
        <dbReference type="Proteomes" id="UP000299102"/>
    </source>
</evidence>
<proteinExistence type="predicted"/>
<evidence type="ECO:0000313" key="2">
    <source>
        <dbReference type="EMBL" id="GBP29858.1"/>
    </source>
</evidence>
<dbReference type="Proteomes" id="UP000299102">
    <property type="component" value="Unassembled WGS sequence"/>
</dbReference>
<name>A0A4C1UTU5_EUMVA</name>
<protein>
    <submittedName>
        <fullName evidence="2">Uncharacterized protein</fullName>
    </submittedName>
</protein>
<reference evidence="2 3" key="1">
    <citation type="journal article" date="2019" name="Commun. Biol.">
        <title>The bagworm genome reveals a unique fibroin gene that provides high tensile strength.</title>
        <authorList>
            <person name="Kono N."/>
            <person name="Nakamura H."/>
            <person name="Ohtoshi R."/>
            <person name="Tomita M."/>
            <person name="Numata K."/>
            <person name="Arakawa K."/>
        </authorList>
    </citation>
    <scope>NUCLEOTIDE SEQUENCE [LARGE SCALE GENOMIC DNA]</scope>
</reference>
<sequence>MGTQKAWRVSTAHRLKGTCSCLETATDIARHKSAPGASISPLIPNRRRFDAIGTDPFRGSDKTGYRPEKKADRDPQNVPRRPDSKLLMTLLVVNIELTACRFGNSALRHRATTAITDNTRFAAITKPAAAAPVGVSDVGRKETLVKREPDSRGRRSVARLISFPPRLSRILETHKNTRLRNSASSSARLLRLVLFSRAVPARGPG</sequence>
<accession>A0A4C1UTU5</accession>
<dbReference type="AlphaFoldDB" id="A0A4C1UTU5"/>
<keyword evidence="3" id="KW-1185">Reference proteome</keyword>
<dbReference type="EMBL" id="BGZK01000225">
    <property type="protein sequence ID" value="GBP29858.1"/>
    <property type="molecule type" value="Genomic_DNA"/>
</dbReference>
<feature type="region of interest" description="Disordered" evidence="1">
    <location>
        <begin position="35"/>
        <end position="82"/>
    </location>
</feature>
<organism evidence="2 3">
    <name type="scientific">Eumeta variegata</name>
    <name type="common">Bagworm moth</name>
    <name type="synonym">Eumeta japonica</name>
    <dbReference type="NCBI Taxonomy" id="151549"/>
    <lineage>
        <taxon>Eukaryota</taxon>
        <taxon>Metazoa</taxon>
        <taxon>Ecdysozoa</taxon>
        <taxon>Arthropoda</taxon>
        <taxon>Hexapoda</taxon>
        <taxon>Insecta</taxon>
        <taxon>Pterygota</taxon>
        <taxon>Neoptera</taxon>
        <taxon>Endopterygota</taxon>
        <taxon>Lepidoptera</taxon>
        <taxon>Glossata</taxon>
        <taxon>Ditrysia</taxon>
        <taxon>Tineoidea</taxon>
        <taxon>Psychidae</taxon>
        <taxon>Oiketicinae</taxon>
        <taxon>Eumeta</taxon>
    </lineage>
</organism>